<dbReference type="EMBL" id="SNYM01000014">
    <property type="protein sequence ID" value="TDQ46257.1"/>
    <property type="molecule type" value="Genomic_DNA"/>
</dbReference>
<organism evidence="1 2">
    <name type="scientific">Permianibacter aggregans</name>
    <dbReference type="NCBI Taxonomy" id="1510150"/>
    <lineage>
        <taxon>Bacteria</taxon>
        <taxon>Pseudomonadati</taxon>
        <taxon>Pseudomonadota</taxon>
        <taxon>Gammaproteobacteria</taxon>
        <taxon>Pseudomonadales</taxon>
        <taxon>Pseudomonadaceae</taxon>
        <taxon>Permianibacter</taxon>
    </lineage>
</organism>
<evidence type="ECO:0000313" key="1">
    <source>
        <dbReference type="EMBL" id="TDQ46257.1"/>
    </source>
</evidence>
<dbReference type="PANTHER" id="PTHR35984">
    <property type="entry name" value="PERIPLASMIC SERINE PROTEASE"/>
    <property type="match status" value="1"/>
</dbReference>
<reference evidence="1 2" key="1">
    <citation type="submission" date="2019-03" db="EMBL/GenBank/DDBJ databases">
        <title>Genomic Encyclopedia of Type Strains, Phase IV (KMG-IV): sequencing the most valuable type-strain genomes for metagenomic binning, comparative biology and taxonomic classification.</title>
        <authorList>
            <person name="Goeker M."/>
        </authorList>
    </citation>
    <scope>NUCLEOTIDE SEQUENCE [LARGE SCALE GENOMIC DNA]</scope>
    <source>
        <strain evidence="1 2">DSM 103792</strain>
    </source>
</reference>
<keyword evidence="2" id="KW-1185">Reference proteome</keyword>
<dbReference type="PANTHER" id="PTHR35984:SF1">
    <property type="entry name" value="PERIPLASMIC SERINE PROTEASE"/>
    <property type="match status" value="1"/>
</dbReference>
<dbReference type="InterPro" id="IPR029045">
    <property type="entry name" value="ClpP/crotonase-like_dom_sf"/>
</dbReference>
<gene>
    <name evidence="1" type="ORF">EV696_11442</name>
</gene>
<dbReference type="SUPFAM" id="SSF52096">
    <property type="entry name" value="ClpP/crotonase"/>
    <property type="match status" value="1"/>
</dbReference>
<accession>A0A4V3D725</accession>
<evidence type="ECO:0000313" key="2">
    <source>
        <dbReference type="Proteomes" id="UP000295375"/>
    </source>
</evidence>
<dbReference type="InterPro" id="IPR002825">
    <property type="entry name" value="Pept_S49_ser-pept_pro"/>
</dbReference>
<dbReference type="GO" id="GO:0016020">
    <property type="term" value="C:membrane"/>
    <property type="evidence" value="ECO:0007669"/>
    <property type="project" value="InterPro"/>
</dbReference>
<proteinExistence type="predicted"/>
<protein>
    <submittedName>
        <fullName evidence="1">Serine dehydrogenase proteinase</fullName>
    </submittedName>
</protein>
<name>A0A4V3D725_9GAMM</name>
<dbReference type="Proteomes" id="UP000295375">
    <property type="component" value="Unassembled WGS sequence"/>
</dbReference>
<dbReference type="AlphaFoldDB" id="A0A4V3D725"/>
<comment type="caution">
    <text evidence="1">The sequence shown here is derived from an EMBL/GenBank/DDBJ whole genome shotgun (WGS) entry which is preliminary data.</text>
</comment>
<dbReference type="Gene3D" id="3.90.226.10">
    <property type="entry name" value="2-enoyl-CoA Hydratase, Chain A, domain 1"/>
    <property type="match status" value="1"/>
</dbReference>
<sequence>MQNIIESLQHYRQRPVLTIAATQLDLEILPPLYELLRQQPRRERLDVLFYSRGGIVNAARRVALLLREFADEISFLVPHYCESAGTVTALSANEIIAGPLAIFSPIDPLLTAGQPGEAGPLALSAQDLRLFSEMSRQWFGLEQHEAQQHALQTLATNIFPSTLTSFYRSTLEMQSICRELLALHRPDEVERCKQIADQLIFGYHSHTYALTRDDMKALGLPVTSDPEIEPLLWSVAQALHESVGAISRRESDSGWQDALLGSGEGRWLRTRSEDMPPHWQFARWS</sequence>
<dbReference type="Pfam" id="PF01972">
    <property type="entry name" value="SDH_protease"/>
    <property type="match status" value="1"/>
</dbReference>